<feature type="domain" description="Polyphosphate kinase-2-related" evidence="1">
    <location>
        <begin position="258"/>
        <end position="483"/>
    </location>
</feature>
<reference evidence="2" key="1">
    <citation type="submission" date="2022-12" db="EMBL/GenBank/DDBJ databases">
        <title>Reference genome sequencing for broad-spectrum identification of bacterial and archaeal isolates by mass spectrometry.</title>
        <authorList>
            <person name="Sekiguchi Y."/>
            <person name="Tourlousse D.M."/>
        </authorList>
    </citation>
    <scope>NUCLEOTIDE SEQUENCE</scope>
    <source>
        <strain evidence="2">10succ1</strain>
    </source>
</reference>
<organism evidence="2 3">
    <name type="scientific">Propionigenium maris DSM 9537</name>
    <dbReference type="NCBI Taxonomy" id="1123000"/>
    <lineage>
        <taxon>Bacteria</taxon>
        <taxon>Fusobacteriati</taxon>
        <taxon>Fusobacteriota</taxon>
        <taxon>Fusobacteriia</taxon>
        <taxon>Fusobacteriales</taxon>
        <taxon>Fusobacteriaceae</taxon>
        <taxon>Propionigenium</taxon>
    </lineage>
</organism>
<sequence>MFKFDIKEKVDKQESKRIMDDLTIELGKLQREAGEKKVPILIILEGLDASGKGGVISELLMAMDPRGYNVYSNNRESEEEELRPLFWRFWNHLPGEGEITIFDRSWYYSVFQEGENGKKYKRRCREIVHTEELLSREGTLIVKFFLYITKKEQRKRFEKLSENPSTSWKVTKRDWKSNKNYDEILERYGKLIGDTDTGEIPWNLILSEDLDTAKLKVMEELTENIRSYLDEDLPEREVELPKPKKEFKLEEAKAAAPVDKDEYRRKLKKYQRRLHELEHEIYERRIPVVIAYEGWDAAGKGGNIKRLVERMDPRGYDVIPIGAPTDVEKIHHYLWRFWTKLPKGGHISIFDRTWYGRVLVERVEGFCTENQWMRAYGEINEMESQWAEDGAVILKFWIHIDRDEQLRRFEEREKIEHKMWKITEEDWRNREKWDEYRGAVEDMIRYTSTKKAPWYVIEGNSKYSARLQVMERVIKTLEKRLKKK</sequence>
<protein>
    <submittedName>
        <fullName evidence="2">Polyphosphate:AMP phosphotransferase</fullName>
    </submittedName>
</protein>
<feature type="domain" description="Polyphosphate kinase-2-related" evidence="1">
    <location>
        <begin position="10"/>
        <end position="226"/>
    </location>
</feature>
<dbReference type="InterPro" id="IPR027417">
    <property type="entry name" value="P-loop_NTPase"/>
</dbReference>
<gene>
    <name evidence="2" type="ORF">PM10SUCC1_24590</name>
</gene>
<dbReference type="EMBL" id="BSDY01000011">
    <property type="protein sequence ID" value="GLI56945.1"/>
    <property type="molecule type" value="Genomic_DNA"/>
</dbReference>
<comment type="caution">
    <text evidence="2">The sequence shown here is derived from an EMBL/GenBank/DDBJ whole genome shotgun (WGS) entry which is preliminary data.</text>
</comment>
<dbReference type="NCBIfam" id="TIGR03708">
    <property type="entry name" value="poly_P_AMP_trns"/>
    <property type="match status" value="1"/>
</dbReference>
<dbReference type="RefSeq" id="WP_281836355.1">
    <property type="nucleotide sequence ID" value="NZ_BSDY01000011.1"/>
</dbReference>
<accession>A0A9W6LPI1</accession>
<evidence type="ECO:0000313" key="3">
    <source>
        <dbReference type="Proteomes" id="UP001144471"/>
    </source>
</evidence>
<dbReference type="GO" id="GO:0043751">
    <property type="term" value="F:polyphosphate:AMP phosphotransferase activity"/>
    <property type="evidence" value="ECO:0007669"/>
    <property type="project" value="InterPro"/>
</dbReference>
<dbReference type="SUPFAM" id="SSF52540">
    <property type="entry name" value="P-loop containing nucleoside triphosphate hydrolases"/>
    <property type="match status" value="2"/>
</dbReference>
<dbReference type="Pfam" id="PF03976">
    <property type="entry name" value="PPK2"/>
    <property type="match status" value="2"/>
</dbReference>
<dbReference type="InterPro" id="IPR022489">
    <property type="entry name" value="PolyP_AMP_Tfrase"/>
</dbReference>
<keyword evidence="3" id="KW-1185">Reference proteome</keyword>
<evidence type="ECO:0000313" key="2">
    <source>
        <dbReference type="EMBL" id="GLI56945.1"/>
    </source>
</evidence>
<evidence type="ECO:0000259" key="1">
    <source>
        <dbReference type="Pfam" id="PF03976"/>
    </source>
</evidence>
<proteinExistence type="predicted"/>
<dbReference type="Gene3D" id="3.40.50.300">
    <property type="entry name" value="P-loop containing nucleotide triphosphate hydrolases"/>
    <property type="match status" value="2"/>
</dbReference>
<dbReference type="PANTHER" id="PTHR34383">
    <property type="entry name" value="POLYPHOSPHATE:AMP PHOSPHOTRANSFERASE-RELATED"/>
    <property type="match status" value="1"/>
</dbReference>
<name>A0A9W6LPI1_9FUSO</name>
<dbReference type="Proteomes" id="UP001144471">
    <property type="component" value="Unassembled WGS sequence"/>
</dbReference>
<dbReference type="PANTHER" id="PTHR34383:SF3">
    <property type="entry name" value="POLYPHOSPHATE:AMP PHOSPHOTRANSFERASE"/>
    <property type="match status" value="1"/>
</dbReference>
<dbReference type="AlphaFoldDB" id="A0A9W6LPI1"/>
<dbReference type="InterPro" id="IPR022488">
    <property type="entry name" value="PPK2-related"/>
</dbReference>
<dbReference type="GO" id="GO:0006797">
    <property type="term" value="P:polyphosphate metabolic process"/>
    <property type="evidence" value="ECO:0007669"/>
    <property type="project" value="InterPro"/>
</dbReference>